<accession>A0A399EKJ7</accession>
<dbReference type="AlphaFoldDB" id="A0A399EKJ7"/>
<evidence type="ECO:0000313" key="2">
    <source>
        <dbReference type="EMBL" id="RIH82691.1"/>
    </source>
</evidence>
<evidence type="ECO:0000256" key="1">
    <source>
        <dbReference type="SAM" id="MobiDB-lite"/>
    </source>
</evidence>
<proteinExistence type="predicted"/>
<dbReference type="EMBL" id="QXDL01000112">
    <property type="protein sequence ID" value="RIH82691.1"/>
    <property type="molecule type" value="Genomic_DNA"/>
</dbReference>
<feature type="compositionally biased region" description="Basic and acidic residues" evidence="1">
    <location>
        <begin position="29"/>
        <end position="46"/>
    </location>
</feature>
<gene>
    <name evidence="2" type="ORF">Mterra_02563</name>
</gene>
<comment type="caution">
    <text evidence="2">The sequence shown here is derived from an EMBL/GenBank/DDBJ whole genome shotgun (WGS) entry which is preliminary data.</text>
</comment>
<sequence>MSKQPNPFEFPQTDDQGQNHPEPQGPLEPRPDARSEPGLGKRLEAHPHKHGHKRDPGHGKGPKAHDRSAHAKLKERVRRRP</sequence>
<keyword evidence="3" id="KW-1185">Reference proteome</keyword>
<protein>
    <submittedName>
        <fullName evidence="2">Uncharacterized protein</fullName>
    </submittedName>
</protein>
<feature type="compositionally biased region" description="Basic and acidic residues" evidence="1">
    <location>
        <begin position="54"/>
        <end position="74"/>
    </location>
</feature>
<evidence type="ECO:0000313" key="3">
    <source>
        <dbReference type="Proteomes" id="UP000265715"/>
    </source>
</evidence>
<dbReference type="Proteomes" id="UP000265715">
    <property type="component" value="Unassembled WGS sequence"/>
</dbReference>
<name>A0A399EKJ7_9DEIN</name>
<feature type="region of interest" description="Disordered" evidence="1">
    <location>
        <begin position="1"/>
        <end position="81"/>
    </location>
</feature>
<dbReference type="RefSeq" id="WP_119315579.1">
    <property type="nucleotide sequence ID" value="NZ_QXDL01000112.1"/>
</dbReference>
<organism evidence="2 3">
    <name type="scientific">Calidithermus terrae</name>
    <dbReference type="NCBI Taxonomy" id="1408545"/>
    <lineage>
        <taxon>Bacteria</taxon>
        <taxon>Thermotogati</taxon>
        <taxon>Deinococcota</taxon>
        <taxon>Deinococci</taxon>
        <taxon>Thermales</taxon>
        <taxon>Thermaceae</taxon>
        <taxon>Calidithermus</taxon>
    </lineage>
</organism>
<reference evidence="2 3" key="1">
    <citation type="submission" date="2018-08" db="EMBL/GenBank/DDBJ databases">
        <title>Meiothermus terrae DSM 26712 genome sequencing project.</title>
        <authorList>
            <person name="Da Costa M.S."/>
            <person name="Albuquerque L."/>
            <person name="Raposo P."/>
            <person name="Froufe H.J.C."/>
            <person name="Barroso C.S."/>
            <person name="Egas C."/>
        </authorList>
    </citation>
    <scope>NUCLEOTIDE SEQUENCE [LARGE SCALE GENOMIC DNA]</scope>
    <source>
        <strain evidence="2 3">DSM 26712</strain>
    </source>
</reference>